<evidence type="ECO:0000259" key="3">
    <source>
        <dbReference type="PROSITE" id="PS50157"/>
    </source>
</evidence>
<organism evidence="4 5">
    <name type="scientific">Ascobolus immersus RN42</name>
    <dbReference type="NCBI Taxonomy" id="1160509"/>
    <lineage>
        <taxon>Eukaryota</taxon>
        <taxon>Fungi</taxon>
        <taxon>Dikarya</taxon>
        <taxon>Ascomycota</taxon>
        <taxon>Pezizomycotina</taxon>
        <taxon>Pezizomycetes</taxon>
        <taxon>Pezizales</taxon>
        <taxon>Ascobolaceae</taxon>
        <taxon>Ascobolus</taxon>
    </lineage>
</organism>
<keyword evidence="1" id="KW-0863">Zinc-finger</keyword>
<dbReference type="OrthoDB" id="5305647at2759"/>
<protein>
    <recommendedName>
        <fullName evidence="3">C2H2-type domain-containing protein</fullName>
    </recommendedName>
</protein>
<accession>A0A3N4HKI6</accession>
<feature type="region of interest" description="Disordered" evidence="2">
    <location>
        <begin position="298"/>
        <end position="334"/>
    </location>
</feature>
<dbReference type="InterPro" id="IPR013087">
    <property type="entry name" value="Znf_C2H2_type"/>
</dbReference>
<name>A0A3N4HKI6_ASCIM</name>
<proteinExistence type="predicted"/>
<feature type="region of interest" description="Disordered" evidence="2">
    <location>
        <begin position="46"/>
        <end position="65"/>
    </location>
</feature>
<feature type="domain" description="C2H2-type" evidence="3">
    <location>
        <begin position="324"/>
        <end position="356"/>
    </location>
</feature>
<dbReference type="PROSITE" id="PS50157">
    <property type="entry name" value="ZINC_FINGER_C2H2_2"/>
    <property type="match status" value="1"/>
</dbReference>
<keyword evidence="1" id="KW-0862">Zinc</keyword>
<dbReference type="Proteomes" id="UP000275078">
    <property type="component" value="Unassembled WGS sequence"/>
</dbReference>
<dbReference type="EMBL" id="ML119792">
    <property type="protein sequence ID" value="RPA74365.1"/>
    <property type="molecule type" value="Genomic_DNA"/>
</dbReference>
<feature type="compositionally biased region" description="Polar residues" evidence="2">
    <location>
        <begin position="46"/>
        <end position="64"/>
    </location>
</feature>
<feature type="region of interest" description="Disordered" evidence="2">
    <location>
        <begin position="350"/>
        <end position="373"/>
    </location>
</feature>
<sequence length="373" mass="39989">MDRFPQYQFLLLFCYHGPLLYDVTGSSHPSHLYRHPNSTTASIVTSDEVSMSSATQNSTNQRPASISIKRHAGSISSSLEVANEDTPVNPGAPNSRIGCRFPCHSDDQANQVNETVNETVNDLGEGFQNDHNNGAAQVPDPDSTTVPALAAHQGLQQAQAVNDDEEIDFGPQELDLAAIRAELDAGINVVTPPTAENIGTIVNVPIATAATANNIPGPAQLAVESAAVPDDSAINQHHGDSSTHFEMNPGMIVPVPVGQYGRTRYGNQNQGPDTALAGHEHVLIQMVEVIPATISTLAPASGNAPAPPPSRRPRKIGRFPCPHHDCPQQRNLPGKVFTRNDNLRAHLRLVHREDIPKERAGRRPRRNAASASA</sequence>
<evidence type="ECO:0000313" key="5">
    <source>
        <dbReference type="Proteomes" id="UP000275078"/>
    </source>
</evidence>
<dbReference type="AlphaFoldDB" id="A0A3N4HKI6"/>
<keyword evidence="5" id="KW-1185">Reference proteome</keyword>
<dbReference type="Gene3D" id="3.30.160.60">
    <property type="entry name" value="Classic Zinc Finger"/>
    <property type="match status" value="1"/>
</dbReference>
<dbReference type="GO" id="GO:0008270">
    <property type="term" value="F:zinc ion binding"/>
    <property type="evidence" value="ECO:0007669"/>
    <property type="project" value="UniProtKB-KW"/>
</dbReference>
<evidence type="ECO:0000256" key="2">
    <source>
        <dbReference type="SAM" id="MobiDB-lite"/>
    </source>
</evidence>
<keyword evidence="1" id="KW-0479">Metal-binding</keyword>
<reference evidence="4 5" key="1">
    <citation type="journal article" date="2018" name="Nat. Ecol. Evol.">
        <title>Pezizomycetes genomes reveal the molecular basis of ectomycorrhizal truffle lifestyle.</title>
        <authorList>
            <person name="Murat C."/>
            <person name="Payen T."/>
            <person name="Noel B."/>
            <person name="Kuo A."/>
            <person name="Morin E."/>
            <person name="Chen J."/>
            <person name="Kohler A."/>
            <person name="Krizsan K."/>
            <person name="Balestrini R."/>
            <person name="Da Silva C."/>
            <person name="Montanini B."/>
            <person name="Hainaut M."/>
            <person name="Levati E."/>
            <person name="Barry K.W."/>
            <person name="Belfiori B."/>
            <person name="Cichocki N."/>
            <person name="Clum A."/>
            <person name="Dockter R.B."/>
            <person name="Fauchery L."/>
            <person name="Guy J."/>
            <person name="Iotti M."/>
            <person name="Le Tacon F."/>
            <person name="Lindquist E.A."/>
            <person name="Lipzen A."/>
            <person name="Malagnac F."/>
            <person name="Mello A."/>
            <person name="Molinier V."/>
            <person name="Miyauchi S."/>
            <person name="Poulain J."/>
            <person name="Riccioni C."/>
            <person name="Rubini A."/>
            <person name="Sitrit Y."/>
            <person name="Splivallo R."/>
            <person name="Traeger S."/>
            <person name="Wang M."/>
            <person name="Zifcakova L."/>
            <person name="Wipf D."/>
            <person name="Zambonelli A."/>
            <person name="Paolocci F."/>
            <person name="Nowrousian M."/>
            <person name="Ottonello S."/>
            <person name="Baldrian P."/>
            <person name="Spatafora J.W."/>
            <person name="Henrissat B."/>
            <person name="Nagy L.G."/>
            <person name="Aury J.M."/>
            <person name="Wincker P."/>
            <person name="Grigoriev I.V."/>
            <person name="Bonfante P."/>
            <person name="Martin F.M."/>
        </authorList>
    </citation>
    <scope>NUCLEOTIDE SEQUENCE [LARGE SCALE GENOMIC DNA]</scope>
    <source>
        <strain evidence="4 5">RN42</strain>
    </source>
</reference>
<feature type="compositionally biased region" description="Basic and acidic residues" evidence="2">
    <location>
        <begin position="350"/>
        <end position="361"/>
    </location>
</feature>
<evidence type="ECO:0000313" key="4">
    <source>
        <dbReference type="EMBL" id="RPA74365.1"/>
    </source>
</evidence>
<gene>
    <name evidence="4" type="ORF">BJ508DRAFT_380633</name>
</gene>
<evidence type="ECO:0000256" key="1">
    <source>
        <dbReference type="PROSITE-ProRule" id="PRU00042"/>
    </source>
</evidence>